<reference evidence="6" key="1">
    <citation type="submission" date="2021-01" db="EMBL/GenBank/DDBJ databases">
        <title>Modified the classification status of verrucomicrobia.</title>
        <authorList>
            <person name="Feng X."/>
        </authorList>
    </citation>
    <scope>NUCLEOTIDE SEQUENCE</scope>
    <source>
        <strain evidence="6">5K15</strain>
    </source>
</reference>
<comment type="subcellular location">
    <subcellularLocation>
        <location evidence="1">Cell envelope</location>
    </subcellularLocation>
</comment>
<name>A0AAE2V928_9BACT</name>
<dbReference type="PROSITE" id="PS51257">
    <property type="entry name" value="PROKAR_LIPOPROTEIN"/>
    <property type="match status" value="1"/>
</dbReference>
<proteinExistence type="inferred from homology"/>
<keyword evidence="7" id="KW-1185">Reference proteome</keyword>
<accession>A0AAE2V928</accession>
<evidence type="ECO:0000256" key="4">
    <source>
        <dbReference type="SAM" id="SignalP"/>
    </source>
</evidence>
<dbReference type="PANTHER" id="PTHR46847:SF1">
    <property type="entry name" value="D-ALLOSE-BINDING PERIPLASMIC PROTEIN-RELATED"/>
    <property type="match status" value="1"/>
</dbReference>
<keyword evidence="3 4" id="KW-0732">Signal</keyword>
<evidence type="ECO:0000259" key="5">
    <source>
        <dbReference type="Pfam" id="PF13407"/>
    </source>
</evidence>
<evidence type="ECO:0000256" key="2">
    <source>
        <dbReference type="ARBA" id="ARBA00007639"/>
    </source>
</evidence>
<evidence type="ECO:0000313" key="6">
    <source>
        <dbReference type="EMBL" id="MBK1856407.1"/>
    </source>
</evidence>
<evidence type="ECO:0000256" key="3">
    <source>
        <dbReference type="ARBA" id="ARBA00022729"/>
    </source>
</evidence>
<gene>
    <name evidence="6" type="ORF">JIN83_15650</name>
</gene>
<feature type="signal peptide" evidence="4">
    <location>
        <begin position="1"/>
        <end position="22"/>
    </location>
</feature>
<dbReference type="GO" id="GO:0030246">
    <property type="term" value="F:carbohydrate binding"/>
    <property type="evidence" value="ECO:0007669"/>
    <property type="project" value="UniProtKB-ARBA"/>
</dbReference>
<dbReference type="Gene3D" id="3.40.50.2300">
    <property type="match status" value="2"/>
</dbReference>
<dbReference type="InterPro" id="IPR025997">
    <property type="entry name" value="SBP_2_dom"/>
</dbReference>
<sequence>MKKKLIGLLAIAAMLVSVGCNRNQDGDQIKIGMTVQDLSNPTWSGYCQAIQKEAEANGAKMNYVACESNVSKQIMQIENFVSRGMDVIIVHPADPEGIEAACKEARAAGVKVIAWDDDLKNADVRWLIDNYDLGYQVGKEAADFIKEKHGGKTEVAILNYPQLPVLLARGKGIRDAITKLAPDATIVAETSAINPKEGISKMETIFQSHPNVKVVTAIGGGGSVGANEAAKAAGKITDDFGIFAVDATKPELSAIKNNEGVRMSVIVTGTDQDVATTVFGFVQKLAAGEELPAKIFRKLIPVTKDNVDQYSK</sequence>
<dbReference type="SUPFAM" id="SSF53822">
    <property type="entry name" value="Periplasmic binding protein-like I"/>
    <property type="match status" value="1"/>
</dbReference>
<dbReference type="PANTHER" id="PTHR46847">
    <property type="entry name" value="D-ALLOSE-BINDING PERIPLASMIC PROTEIN-RELATED"/>
    <property type="match status" value="1"/>
</dbReference>
<comment type="caution">
    <text evidence="6">The sequence shown here is derived from an EMBL/GenBank/DDBJ whole genome shotgun (WGS) entry which is preliminary data.</text>
</comment>
<protein>
    <submittedName>
        <fullName evidence="6">Sugar ABC transporter substrate-binding protein</fullName>
    </submittedName>
</protein>
<feature type="chain" id="PRO_5041900158" evidence="4">
    <location>
        <begin position="23"/>
        <end position="312"/>
    </location>
</feature>
<dbReference type="AlphaFoldDB" id="A0AAE2V928"/>
<dbReference type="InterPro" id="IPR028082">
    <property type="entry name" value="Peripla_BP_I"/>
</dbReference>
<evidence type="ECO:0000313" key="7">
    <source>
        <dbReference type="Proteomes" id="UP000634206"/>
    </source>
</evidence>
<dbReference type="Proteomes" id="UP000634206">
    <property type="component" value="Unassembled WGS sequence"/>
</dbReference>
<dbReference type="CDD" id="cd01536">
    <property type="entry name" value="PBP1_ABC_sugar_binding-like"/>
    <property type="match status" value="1"/>
</dbReference>
<dbReference type="RefSeq" id="WP_309491028.1">
    <property type="nucleotide sequence ID" value="NZ_JAENIG010000013.1"/>
</dbReference>
<dbReference type="EMBL" id="JAENIG010000013">
    <property type="protein sequence ID" value="MBK1856407.1"/>
    <property type="molecule type" value="Genomic_DNA"/>
</dbReference>
<feature type="domain" description="Periplasmic binding protein" evidence="5">
    <location>
        <begin position="31"/>
        <end position="259"/>
    </location>
</feature>
<dbReference type="GO" id="GO:0030313">
    <property type="term" value="C:cell envelope"/>
    <property type="evidence" value="ECO:0007669"/>
    <property type="project" value="UniProtKB-SubCell"/>
</dbReference>
<organism evidence="6 7">
    <name type="scientific">Oceaniferula flava</name>
    <dbReference type="NCBI Taxonomy" id="2800421"/>
    <lineage>
        <taxon>Bacteria</taxon>
        <taxon>Pseudomonadati</taxon>
        <taxon>Verrucomicrobiota</taxon>
        <taxon>Verrucomicrobiia</taxon>
        <taxon>Verrucomicrobiales</taxon>
        <taxon>Verrucomicrobiaceae</taxon>
        <taxon>Oceaniferula</taxon>
    </lineage>
</organism>
<comment type="similarity">
    <text evidence="2">Belongs to the bacterial solute-binding protein 2 family.</text>
</comment>
<dbReference type="Pfam" id="PF13407">
    <property type="entry name" value="Peripla_BP_4"/>
    <property type="match status" value="1"/>
</dbReference>
<evidence type="ECO:0000256" key="1">
    <source>
        <dbReference type="ARBA" id="ARBA00004196"/>
    </source>
</evidence>